<reference evidence="2 3" key="1">
    <citation type="journal article" date="2021" name="Commun. Biol.">
        <title>The genome of Shorea leprosula (Dipterocarpaceae) highlights the ecological relevance of drought in aseasonal tropical rainforests.</title>
        <authorList>
            <person name="Ng K.K.S."/>
            <person name="Kobayashi M.J."/>
            <person name="Fawcett J.A."/>
            <person name="Hatakeyama M."/>
            <person name="Paape T."/>
            <person name="Ng C.H."/>
            <person name="Ang C.C."/>
            <person name="Tnah L.H."/>
            <person name="Lee C.T."/>
            <person name="Nishiyama T."/>
            <person name="Sese J."/>
            <person name="O'Brien M.J."/>
            <person name="Copetti D."/>
            <person name="Mohd Noor M.I."/>
            <person name="Ong R.C."/>
            <person name="Putra M."/>
            <person name="Sireger I.Z."/>
            <person name="Indrioko S."/>
            <person name="Kosugi Y."/>
            <person name="Izuno A."/>
            <person name="Isagi Y."/>
            <person name="Lee S.L."/>
            <person name="Shimizu K.K."/>
        </authorList>
    </citation>
    <scope>NUCLEOTIDE SEQUENCE [LARGE SCALE GENOMIC DNA]</scope>
    <source>
        <strain evidence="2">214</strain>
    </source>
</reference>
<accession>A0AAV5MIW1</accession>
<dbReference type="AlphaFoldDB" id="A0AAV5MIW1"/>
<comment type="caution">
    <text evidence="2">The sequence shown here is derived from an EMBL/GenBank/DDBJ whole genome shotgun (WGS) entry which is preliminary data.</text>
</comment>
<feature type="compositionally biased region" description="Acidic residues" evidence="1">
    <location>
        <begin position="55"/>
        <end position="65"/>
    </location>
</feature>
<proteinExistence type="predicted"/>
<evidence type="ECO:0000256" key="1">
    <source>
        <dbReference type="SAM" id="MobiDB-lite"/>
    </source>
</evidence>
<feature type="region of interest" description="Disordered" evidence="1">
    <location>
        <begin position="1"/>
        <end position="81"/>
    </location>
</feature>
<dbReference type="EMBL" id="BPVZ01000259">
    <property type="protein sequence ID" value="GKV48517.1"/>
    <property type="molecule type" value="Genomic_DNA"/>
</dbReference>
<sequence>MMRTKRVAKKPRTQVASSFARRRKAAQSPKESSESTNTKQKRRRGGQDDEGKGFDDEEHAEETEEAGPLQAVSSQVPQRLTTQKGMQLILKRLARIESKLDDHINNCQMAAPIGP</sequence>
<evidence type="ECO:0000313" key="3">
    <source>
        <dbReference type="Proteomes" id="UP001054252"/>
    </source>
</evidence>
<protein>
    <submittedName>
        <fullName evidence="2">Uncharacterized protein</fullName>
    </submittedName>
</protein>
<organism evidence="2 3">
    <name type="scientific">Rubroshorea leprosula</name>
    <dbReference type="NCBI Taxonomy" id="152421"/>
    <lineage>
        <taxon>Eukaryota</taxon>
        <taxon>Viridiplantae</taxon>
        <taxon>Streptophyta</taxon>
        <taxon>Embryophyta</taxon>
        <taxon>Tracheophyta</taxon>
        <taxon>Spermatophyta</taxon>
        <taxon>Magnoliopsida</taxon>
        <taxon>eudicotyledons</taxon>
        <taxon>Gunneridae</taxon>
        <taxon>Pentapetalae</taxon>
        <taxon>rosids</taxon>
        <taxon>malvids</taxon>
        <taxon>Malvales</taxon>
        <taxon>Dipterocarpaceae</taxon>
        <taxon>Rubroshorea</taxon>
    </lineage>
</organism>
<keyword evidence="3" id="KW-1185">Reference proteome</keyword>
<dbReference type="Proteomes" id="UP001054252">
    <property type="component" value="Unassembled WGS sequence"/>
</dbReference>
<feature type="compositionally biased region" description="Basic residues" evidence="1">
    <location>
        <begin position="1"/>
        <end position="12"/>
    </location>
</feature>
<name>A0AAV5MIW1_9ROSI</name>
<feature type="compositionally biased region" description="Polar residues" evidence="1">
    <location>
        <begin position="71"/>
        <end position="81"/>
    </location>
</feature>
<feature type="compositionally biased region" description="Basic and acidic residues" evidence="1">
    <location>
        <begin position="45"/>
        <end position="54"/>
    </location>
</feature>
<gene>
    <name evidence="2" type="ORF">SLEP1_g55326</name>
</gene>
<evidence type="ECO:0000313" key="2">
    <source>
        <dbReference type="EMBL" id="GKV48517.1"/>
    </source>
</evidence>